<organism evidence="3 4">
    <name type="scientific">Dendrothele bispora (strain CBS 962.96)</name>
    <dbReference type="NCBI Taxonomy" id="1314807"/>
    <lineage>
        <taxon>Eukaryota</taxon>
        <taxon>Fungi</taxon>
        <taxon>Dikarya</taxon>
        <taxon>Basidiomycota</taxon>
        <taxon>Agaricomycotina</taxon>
        <taxon>Agaricomycetes</taxon>
        <taxon>Agaricomycetidae</taxon>
        <taxon>Agaricales</taxon>
        <taxon>Agaricales incertae sedis</taxon>
        <taxon>Dendrothele</taxon>
    </lineage>
</organism>
<evidence type="ECO:0000259" key="2">
    <source>
        <dbReference type="Pfam" id="PF12770"/>
    </source>
</evidence>
<dbReference type="OrthoDB" id="9991317at2759"/>
<dbReference type="EMBL" id="ML179173">
    <property type="protein sequence ID" value="THU96590.1"/>
    <property type="molecule type" value="Genomic_DNA"/>
</dbReference>
<evidence type="ECO:0000313" key="3">
    <source>
        <dbReference type="EMBL" id="THU96590.1"/>
    </source>
</evidence>
<dbReference type="InterPro" id="IPR011990">
    <property type="entry name" value="TPR-like_helical_dom_sf"/>
</dbReference>
<proteinExistence type="predicted"/>
<dbReference type="Pfam" id="PF12770">
    <property type="entry name" value="CHAT"/>
    <property type="match status" value="1"/>
</dbReference>
<evidence type="ECO:0000313" key="4">
    <source>
        <dbReference type="Proteomes" id="UP000297245"/>
    </source>
</evidence>
<dbReference type="SUPFAM" id="SSF48452">
    <property type="entry name" value="TPR-like"/>
    <property type="match status" value="2"/>
</dbReference>
<sequence length="1148" mass="126186">MEEVIKLTPDGHPKKAGRLSNLGNAFHNRFEHVGELGDIENAILAKQQAVDLTPDGHANKAAWLNNLGNAFQSRFEHLGELRNIENAILVNQQAVDLTPDGDAHKAAFLSNLGKALQMQFEHLGELRDIENAILVNQQAVDLTPDGHPYKAGFLNNLGNAFQSRFKHLGRLRDIENAILVSQQAVDLTPDSHAHKATLLLNLGNAFLMQFEHLGELRDIENAILVNQQAVGLTPDGHAAKATQLNSLGIAFQIRFEHLCELRDIENAILVSQQAVDLTPDGHPHKAGLLNNLGNAFQSQFEHLGDLGDMENAILVKQQALNLTPDGHADKPLQLSNLGNAFQSRFEHLGELQDIENAILEKQKAVDLTPDGHAHKAGYLGDLGNAFCYRFKCLGELRDIENAILFMRQAVDLTPDGHANKAARFTNLGNAFRNRFKCLGELEDIENAILVNQKAVDLTPDGHPHKAGYLNNLGNALISFIHRFECLGEVGDLENAILVNQQAVDLTPADHAQKALFLNNLGNAFHSRFECFGELRDIENAILVKQQAVASTPDGHAHKAVFLSNLGNALSLRFQRLGKLRDITEAILAYKQATENTSSDPFARYDAACRWAILCSQHQSPSSALDAYTVILELIPQVVWFGQTVYRRYEELPKIGRTINAAAAMAISVGDLTRAVEWLEEGRSIVWKQILQLRTPLDELCQQYPDIANELSEVSLALNTAGTSTRFQNIDSETKHKSVEEEAQNHRKLAAQYEELIQQIRELNGFGSFLRPKKFSELAPAARNGPVVIINVHDSGCDALIVCPSTNIIHVSLPMFSYGEAAKMHSDLISSLKAGGVREPCQNPMNYEVSTFILNEILGKLWVFVAQPLLSAVEGILYENTHDSLPHITWCATGAFAFLPLHAAGIYGSDDPKKNVNISDFVVSSYTTTLTTMLGSGSKPKQDLTKTPSVLIVSQPGTGKEFLPSVAQEVEVIQYHTSPGHTCHLTHESATVRAVQDAMHKHEIIHFACHGIQDIENPLNSAFALYDGRLDLSTLMKLSLENAELAVLSACETATGDEKLPEEAVHLAAGMLAVGYPSVIATMWSICDPDAPLIADKVYANLLGHLDNSESQKAKLTPAYALHEAVKHLQREVGEMNFVRWVPFIHLGV</sequence>
<keyword evidence="1" id="KW-0175">Coiled coil</keyword>
<dbReference type="InterPro" id="IPR024983">
    <property type="entry name" value="CHAT_dom"/>
</dbReference>
<evidence type="ECO:0000256" key="1">
    <source>
        <dbReference type="SAM" id="Coils"/>
    </source>
</evidence>
<protein>
    <submittedName>
        <fullName evidence="3">TPR-like protein</fullName>
    </submittedName>
</protein>
<dbReference type="AlphaFoldDB" id="A0A4S8M3M1"/>
<gene>
    <name evidence="3" type="ORF">K435DRAFT_754792</name>
</gene>
<feature type="domain" description="CHAT" evidence="2">
    <location>
        <begin position="856"/>
        <end position="1147"/>
    </location>
</feature>
<dbReference type="Gene3D" id="1.25.40.10">
    <property type="entry name" value="Tetratricopeptide repeat domain"/>
    <property type="match status" value="4"/>
</dbReference>
<dbReference type="Proteomes" id="UP000297245">
    <property type="component" value="Unassembled WGS sequence"/>
</dbReference>
<reference evidence="3 4" key="1">
    <citation type="journal article" date="2019" name="Nat. Ecol. Evol.">
        <title>Megaphylogeny resolves global patterns of mushroom evolution.</title>
        <authorList>
            <person name="Varga T."/>
            <person name="Krizsan K."/>
            <person name="Foldi C."/>
            <person name="Dima B."/>
            <person name="Sanchez-Garcia M."/>
            <person name="Sanchez-Ramirez S."/>
            <person name="Szollosi G.J."/>
            <person name="Szarkandi J.G."/>
            <person name="Papp V."/>
            <person name="Albert L."/>
            <person name="Andreopoulos W."/>
            <person name="Angelini C."/>
            <person name="Antonin V."/>
            <person name="Barry K.W."/>
            <person name="Bougher N.L."/>
            <person name="Buchanan P."/>
            <person name="Buyck B."/>
            <person name="Bense V."/>
            <person name="Catcheside P."/>
            <person name="Chovatia M."/>
            <person name="Cooper J."/>
            <person name="Damon W."/>
            <person name="Desjardin D."/>
            <person name="Finy P."/>
            <person name="Geml J."/>
            <person name="Haridas S."/>
            <person name="Hughes K."/>
            <person name="Justo A."/>
            <person name="Karasinski D."/>
            <person name="Kautmanova I."/>
            <person name="Kiss B."/>
            <person name="Kocsube S."/>
            <person name="Kotiranta H."/>
            <person name="LaButti K.M."/>
            <person name="Lechner B.E."/>
            <person name="Liimatainen K."/>
            <person name="Lipzen A."/>
            <person name="Lukacs Z."/>
            <person name="Mihaltcheva S."/>
            <person name="Morgado L.N."/>
            <person name="Niskanen T."/>
            <person name="Noordeloos M.E."/>
            <person name="Ohm R.A."/>
            <person name="Ortiz-Santana B."/>
            <person name="Ovrebo C."/>
            <person name="Racz N."/>
            <person name="Riley R."/>
            <person name="Savchenko A."/>
            <person name="Shiryaev A."/>
            <person name="Soop K."/>
            <person name="Spirin V."/>
            <person name="Szebenyi C."/>
            <person name="Tomsovsky M."/>
            <person name="Tulloss R.E."/>
            <person name="Uehling J."/>
            <person name="Grigoriev I.V."/>
            <person name="Vagvolgyi C."/>
            <person name="Papp T."/>
            <person name="Martin F.M."/>
            <person name="Miettinen O."/>
            <person name="Hibbett D.S."/>
            <person name="Nagy L.G."/>
        </authorList>
    </citation>
    <scope>NUCLEOTIDE SEQUENCE [LARGE SCALE GENOMIC DNA]</scope>
    <source>
        <strain evidence="3 4">CBS 962.96</strain>
    </source>
</reference>
<name>A0A4S8M3M1_DENBC</name>
<dbReference type="PANTHER" id="PTHR19959:SF119">
    <property type="entry name" value="FUNGAL LIPASE-LIKE DOMAIN-CONTAINING PROTEIN"/>
    <property type="match status" value="1"/>
</dbReference>
<keyword evidence="4" id="KW-1185">Reference proteome</keyword>
<dbReference type="PANTHER" id="PTHR19959">
    <property type="entry name" value="KINESIN LIGHT CHAIN"/>
    <property type="match status" value="1"/>
</dbReference>
<accession>A0A4S8M3M1</accession>
<feature type="coiled-coil region" evidence="1">
    <location>
        <begin position="735"/>
        <end position="762"/>
    </location>
</feature>